<comment type="cofactor">
    <cofactor evidence="1">
        <name>heme b</name>
        <dbReference type="ChEBI" id="CHEBI:60344"/>
    </cofactor>
</comment>
<organism evidence="15 16">
    <name type="scientific">Methylocystis echinoides</name>
    <dbReference type="NCBI Taxonomy" id="29468"/>
    <lineage>
        <taxon>Bacteria</taxon>
        <taxon>Pseudomonadati</taxon>
        <taxon>Pseudomonadota</taxon>
        <taxon>Alphaproteobacteria</taxon>
        <taxon>Hyphomicrobiales</taxon>
        <taxon>Methylocystaceae</taxon>
        <taxon>Methylocystis</taxon>
    </lineage>
</organism>
<dbReference type="GO" id="GO:0020037">
    <property type="term" value="F:heme binding"/>
    <property type="evidence" value="ECO:0007669"/>
    <property type="project" value="TreeGrafter"/>
</dbReference>
<evidence type="ECO:0000313" key="15">
    <source>
        <dbReference type="EMBL" id="GLI93327.1"/>
    </source>
</evidence>
<comment type="caution">
    <text evidence="15">The sequence shown here is derived from an EMBL/GenBank/DDBJ whole genome shotgun (WGS) entry which is preliminary data.</text>
</comment>
<name>A0A9W6GUJ3_9HYPH</name>
<evidence type="ECO:0000256" key="6">
    <source>
        <dbReference type="ARBA" id="ARBA00022692"/>
    </source>
</evidence>
<keyword evidence="11 13" id="KW-0472">Membrane</keyword>
<sequence length="184" mass="20442">MTPSPARYSRPAKIFHWLTVFFVFAAWGLGLVGEDLPRGSIRHLGEFIHILLGETVVLLLLLRLVWRFITPPPPLEPTELGLAGALATRAVHLALYGLLLAVPVVGVVTLFNGGEALSIYGLYDIPSPWPKNRELKHNSKEIHELLAHILVVLALLHAAAALVHHYVFKDRVLKRMLPRLLVGE</sequence>
<evidence type="ECO:0000256" key="3">
    <source>
        <dbReference type="ARBA" id="ARBA00022448"/>
    </source>
</evidence>
<evidence type="ECO:0000256" key="13">
    <source>
        <dbReference type="SAM" id="Phobius"/>
    </source>
</evidence>
<keyword evidence="7" id="KW-0479">Metal-binding</keyword>
<gene>
    <name evidence="15" type="ORF">LMG27198_23190</name>
</gene>
<dbReference type="SUPFAM" id="SSF81342">
    <property type="entry name" value="Transmembrane di-heme cytochromes"/>
    <property type="match status" value="1"/>
</dbReference>
<keyword evidence="9 13" id="KW-1133">Transmembrane helix</keyword>
<keyword evidence="10" id="KW-0408">Iron</keyword>
<comment type="similarity">
    <text evidence="12">Belongs to the cytochrome b561 family.</text>
</comment>
<dbReference type="InterPro" id="IPR011577">
    <property type="entry name" value="Cyt_b561_bac/Ni-Hgenase"/>
</dbReference>
<keyword evidence="6 13" id="KW-0812">Transmembrane</keyword>
<evidence type="ECO:0000256" key="9">
    <source>
        <dbReference type="ARBA" id="ARBA00022989"/>
    </source>
</evidence>
<evidence type="ECO:0000256" key="2">
    <source>
        <dbReference type="ARBA" id="ARBA00004651"/>
    </source>
</evidence>
<protein>
    <submittedName>
        <fullName evidence="15">Cytochrome b561</fullName>
    </submittedName>
</protein>
<reference evidence="15" key="1">
    <citation type="journal article" date="2023" name="Int. J. Syst. Evol. Microbiol.">
        <title>Methylocystis iwaonis sp. nov., a type II methane-oxidizing bacterium from surface soil of a rice paddy field in Japan, and emended description of the genus Methylocystis (ex Whittenbury et al. 1970) Bowman et al. 1993.</title>
        <authorList>
            <person name="Kaise H."/>
            <person name="Sawadogo J.B."/>
            <person name="Alam M.S."/>
            <person name="Ueno C."/>
            <person name="Dianou D."/>
            <person name="Shinjo R."/>
            <person name="Asakawa S."/>
        </authorList>
    </citation>
    <scope>NUCLEOTIDE SEQUENCE</scope>
    <source>
        <strain evidence="15">LMG27198</strain>
    </source>
</reference>
<evidence type="ECO:0000256" key="8">
    <source>
        <dbReference type="ARBA" id="ARBA00022982"/>
    </source>
</evidence>
<evidence type="ECO:0000256" key="12">
    <source>
        <dbReference type="ARBA" id="ARBA00037975"/>
    </source>
</evidence>
<feature type="domain" description="Cytochrome b561 bacterial/Ni-hydrogenase" evidence="14">
    <location>
        <begin position="7"/>
        <end position="178"/>
    </location>
</feature>
<dbReference type="PANTHER" id="PTHR30529:SF1">
    <property type="entry name" value="CYTOCHROME B561 HOMOLOG 2"/>
    <property type="match status" value="1"/>
</dbReference>
<dbReference type="InterPro" id="IPR052168">
    <property type="entry name" value="Cytochrome_b561_oxidase"/>
</dbReference>
<feature type="transmembrane region" description="Helical" evidence="13">
    <location>
        <begin position="14"/>
        <end position="32"/>
    </location>
</feature>
<dbReference type="GO" id="GO:0009055">
    <property type="term" value="F:electron transfer activity"/>
    <property type="evidence" value="ECO:0007669"/>
    <property type="project" value="InterPro"/>
</dbReference>
<evidence type="ECO:0000313" key="16">
    <source>
        <dbReference type="Proteomes" id="UP001144323"/>
    </source>
</evidence>
<dbReference type="Gene3D" id="1.20.950.20">
    <property type="entry name" value="Transmembrane di-heme cytochromes, Chain C"/>
    <property type="match status" value="1"/>
</dbReference>
<comment type="subcellular location">
    <subcellularLocation>
        <location evidence="2">Cell membrane</location>
        <topology evidence="2">Multi-pass membrane protein</topology>
    </subcellularLocation>
</comment>
<dbReference type="InterPro" id="IPR016174">
    <property type="entry name" value="Di-haem_cyt_TM"/>
</dbReference>
<dbReference type="EMBL" id="BSEC01000001">
    <property type="protein sequence ID" value="GLI93327.1"/>
    <property type="molecule type" value="Genomic_DNA"/>
</dbReference>
<dbReference type="Pfam" id="PF01292">
    <property type="entry name" value="Ni_hydr_CYTB"/>
    <property type="match status" value="1"/>
</dbReference>
<evidence type="ECO:0000256" key="5">
    <source>
        <dbReference type="ARBA" id="ARBA00022617"/>
    </source>
</evidence>
<dbReference type="PANTHER" id="PTHR30529">
    <property type="entry name" value="CYTOCHROME B561"/>
    <property type="match status" value="1"/>
</dbReference>
<dbReference type="GO" id="GO:0022904">
    <property type="term" value="P:respiratory electron transport chain"/>
    <property type="evidence" value="ECO:0007669"/>
    <property type="project" value="InterPro"/>
</dbReference>
<feature type="transmembrane region" description="Helical" evidence="13">
    <location>
        <begin position="86"/>
        <end position="111"/>
    </location>
</feature>
<keyword evidence="16" id="KW-1185">Reference proteome</keyword>
<feature type="transmembrane region" description="Helical" evidence="13">
    <location>
        <begin position="44"/>
        <end position="66"/>
    </location>
</feature>
<keyword evidence="3" id="KW-0813">Transport</keyword>
<dbReference type="Proteomes" id="UP001144323">
    <property type="component" value="Unassembled WGS sequence"/>
</dbReference>
<dbReference type="RefSeq" id="WP_281803059.1">
    <property type="nucleotide sequence ID" value="NZ_BSEC01000001.1"/>
</dbReference>
<feature type="transmembrane region" description="Helical" evidence="13">
    <location>
        <begin position="145"/>
        <end position="168"/>
    </location>
</feature>
<evidence type="ECO:0000256" key="10">
    <source>
        <dbReference type="ARBA" id="ARBA00023004"/>
    </source>
</evidence>
<evidence type="ECO:0000259" key="14">
    <source>
        <dbReference type="Pfam" id="PF01292"/>
    </source>
</evidence>
<evidence type="ECO:0000256" key="1">
    <source>
        <dbReference type="ARBA" id="ARBA00001970"/>
    </source>
</evidence>
<dbReference type="GO" id="GO:0005886">
    <property type="term" value="C:plasma membrane"/>
    <property type="evidence" value="ECO:0007669"/>
    <property type="project" value="UniProtKB-SubCell"/>
</dbReference>
<keyword evidence="4" id="KW-1003">Cell membrane</keyword>
<keyword evidence="5" id="KW-0349">Heme</keyword>
<proteinExistence type="inferred from homology"/>
<evidence type="ECO:0000256" key="4">
    <source>
        <dbReference type="ARBA" id="ARBA00022475"/>
    </source>
</evidence>
<evidence type="ECO:0000256" key="11">
    <source>
        <dbReference type="ARBA" id="ARBA00023136"/>
    </source>
</evidence>
<dbReference type="GO" id="GO:0046872">
    <property type="term" value="F:metal ion binding"/>
    <property type="evidence" value="ECO:0007669"/>
    <property type="project" value="UniProtKB-KW"/>
</dbReference>
<accession>A0A9W6GUJ3</accession>
<evidence type="ECO:0000256" key="7">
    <source>
        <dbReference type="ARBA" id="ARBA00022723"/>
    </source>
</evidence>
<keyword evidence="8" id="KW-0249">Electron transport</keyword>
<dbReference type="AlphaFoldDB" id="A0A9W6GUJ3"/>